<protein>
    <recommendedName>
        <fullName evidence="3">Protein SZT2</fullName>
    </recommendedName>
</protein>
<accession>A0ABD6E2S7</accession>
<comment type="caution">
    <text evidence="1">The sequence shown here is derived from an EMBL/GenBank/DDBJ whole genome shotgun (WGS) entry which is preliminary data.</text>
</comment>
<evidence type="ECO:0000313" key="1">
    <source>
        <dbReference type="EMBL" id="MFH4973600.1"/>
    </source>
</evidence>
<organism evidence="1 2">
    <name type="scientific">Gnathostoma spinigerum</name>
    <dbReference type="NCBI Taxonomy" id="75299"/>
    <lineage>
        <taxon>Eukaryota</taxon>
        <taxon>Metazoa</taxon>
        <taxon>Ecdysozoa</taxon>
        <taxon>Nematoda</taxon>
        <taxon>Chromadorea</taxon>
        <taxon>Rhabditida</taxon>
        <taxon>Spirurina</taxon>
        <taxon>Gnathostomatomorpha</taxon>
        <taxon>Gnathostomatoidea</taxon>
        <taxon>Gnathostomatidae</taxon>
        <taxon>Gnathostoma</taxon>
    </lineage>
</organism>
<dbReference type="PANTHER" id="PTHR14918">
    <property type="entry name" value="KICSTOR COMPLEX PROTEIN SZT2"/>
    <property type="match status" value="1"/>
</dbReference>
<evidence type="ECO:0008006" key="3">
    <source>
        <dbReference type="Google" id="ProtNLM"/>
    </source>
</evidence>
<proteinExistence type="predicted"/>
<dbReference type="InterPro" id="IPR033228">
    <property type="entry name" value="SZT2"/>
</dbReference>
<dbReference type="Proteomes" id="UP001608902">
    <property type="component" value="Unassembled WGS sequence"/>
</dbReference>
<sequence length="2463" mass="282251">MTICVHHVSSELSLEESTCFVSKTQPDRINEAVNIFPNCFCLSSLLKVAVQRELLLLPTLSFGESDPSNEARSQLLVSFLHKELVNSNNVCIEVNDPKLWLDITEGVDSSILLREPIPGSRTSSHLMSNQTGPSVRYNLTSRKPRIAVSYLKVYVLRLSAWRLVISVLPVSFEQILTVTASSSSPYIPLLVFHCDEPWMAHSLSQPEPPENLIHISDLRQKNRPSTLAELNMQLHNVRTQQESIFDRNIELHWISSARICRNECRVHTSFNLRSYCETVEDQLYSRAFVAAVYQALIDGIYVPQEDLIEATEDRCEQSNVEIDGIDDCIHYLCTHMVEMRRRASSFSLQSVDKSTSPSLTSLTDETSVRRDYMDETSCEREQEEYRRAFDRIISRNFRRIPNLPNYFYYVRDAAQASVVNQNMHIDPSLVSSASDPNALSNRQFSTDPDEVEICYMQNVKNTVSSTEEDNLDHNRLIISLSSNSSSVTCISESEVVAGEDVEIAPLFLNFSCAVHFPNQTMHTFPIDHLPSCMIELIQQCPFAPSNITSFLDQVEVNVDLYVLSCPSSNVHSECMLSAPSSSDSNFLATCRGNFFDFESQSPSPSTTLNNELPPKEKAVVEQLQQSIRNLLRMEKILMLSRCGDHRTEIIKQVIDYVTKEVKAGSDPDRIKMDRSQLILVMDQAKAVRILKDRLRNMKLSYCTLSPVSHSHNLFFSCCVSDEKLFANVTSRNSFPSRNYSDQLNSGVFSKPGVENMFVHSSDYVSSFEKSQHILPTSSDGNLASVKKKSSSASSLFDDRDDRIPLNTTYRHRKEFSDFWLILDVDSHETRAFFCQRHAHLHDGLFELLKESLQRECRIINQELLLNKMLKSNECDSLLLPMDSRRKLGRVQTPDLPSTKLTRDLVSIKIQKIGGKRKKTGSSNTSEEEVFENPTSEVANFTYPPGHFACDVVAYHWFYIHPRLYRPSHYSIRTHPFVAGFEALRLGIERFLVRNRDNLYVYQEENTKNVFYMRLHLSSETLEEQSISQACHLLDEVKKKFENHILLTVHGVRQPGDDLQFIIAEMQNRLDSKVLEELVSALQKNPQAKLSFADVKFIQRNPFKPDAMLYYTLPHFTESFLGSVFFYLQQQMMTFTAKFRDQGGSGSGGGAAERGQFLPYTCPDFNIPEEYTPPFFIINLPPLKGYSTIGVACVEMRVIGIDGTVRSSLPTSCMTFATHMQLYPGSAKDKRAARERFHELTRCVNTSFPVPKSTLHTHGEISSLIQFNIWQVGDVGILTLQAKLRICVQQALCDLITEYGLLGIPVVDVSTPFSPSAYCKAPNTSVPRLRFDRSFSYLRKRSSSDALQSIPTCVSSTNNPRIDSSAPAKIDPSLRNTQSTSVFTFDEPKRNSVSCLPHSSTGSRSSALDELDSLSSLLCLNFQFLSCACDWFDHVYSEVKNSTDQQHSLKRHMFHIDSDHTLPKIFTVIAGKLSAAPGNDKVTLFQAESLSKTTTRFCSVECWESLPLFTMDEGRVVEGDETQYVLIAYDYKQSDEILQFGAGRNDADSNLSSAIEDMVCNPDQNFRFPPQIQPFVPRQHLLFLLARGEALILYLYNYSMEAAERAYKIVSTTASWHNSKARLLREIGLQKMGITHLGETRIAPAAGLIWMNAEVLVRYEFPDEGDKKWNESTFLLGSKEEIPYYLKPYRHSNHAFLARNLYQTFFEDQTRQMLMLMGDMKMMLDDQNNFNRIHKRLLEGENSISLTELEKIVLRSRVAHRVMSPVLLFPRWRNKLAVVDRPMSEGMEISSLLSCFDDSQLRRASGSRISKYEQTIQSPKPRSNTFSTTLDGLIGPHPHNRCISSEDDPCCLKIQFMLVKSYSDWAMKMGLTLLEVTDVPSKNPGDNPYSLNYIQAPQTSPNVWMYSVSHGGIVFLQLSFAEPYFVVQFLMWNASQLKDTVPLDGLWKRNLENFDELIKLKNHFIELCHVHSFTYDFHLRMVATYLVGGSQVLFNQGYNTNAFLIDFLQYYGGRPPFARNCIYEERMEFRGLSVESHLIWEYFLKEKNSEWRVVRLKPLDYSTHDQFMLVHEERKERLGLPYTTIHVILHEPQMQSKANVLNLKFYVILVSHEKTEPFVEIMPNMSTQASFDVGEYKDMSALTDESDPSVDDCCLSQFETDNDIFPAYDRRRFCSGDNIPTTAKRIEGRKYFSLDTEAFRPEIAFTYTASMMNERTQLAIRESAPRRHRRQFSKWQEKGAVLAPEQGIYVHYMSGRQKKLQDELEDSVMNYKRRLQKRIEDAEWHCKRDQLWCNLLEYPPNRLQFGVGGSRIFNFDSTDVATVLRSVSSNTMNVTDVDKMMGYMRTISLIEKEPMLDELTKDITAEALFRFLVLHYSEKRTRYFSSPLKKHLVVISKYSRNTVFVLTKFGKDGLEMRLVEKDDDLTEDSEERMNKEQTREWEIDDLVRCVASFCWLNIVHKPPI</sequence>
<reference evidence="1 2" key="1">
    <citation type="submission" date="2024-08" db="EMBL/GenBank/DDBJ databases">
        <title>Gnathostoma spinigerum genome.</title>
        <authorList>
            <person name="Gonzalez-Bertolin B."/>
            <person name="Monzon S."/>
            <person name="Zaballos A."/>
            <person name="Jimenez P."/>
            <person name="Dekumyoy P."/>
            <person name="Varona S."/>
            <person name="Cuesta I."/>
            <person name="Sumanam S."/>
            <person name="Adisakwattana P."/>
            <person name="Gasser R.B."/>
            <person name="Hernandez-Gonzalez A."/>
            <person name="Young N.D."/>
            <person name="Perteguer M.J."/>
        </authorList>
    </citation>
    <scope>NUCLEOTIDE SEQUENCE [LARGE SCALE GENOMIC DNA]</scope>
    <source>
        <strain evidence="1">AL3</strain>
        <tissue evidence="1">Liver</tissue>
    </source>
</reference>
<gene>
    <name evidence="1" type="ORF">AB6A40_000309</name>
</gene>
<dbReference type="EMBL" id="JBGFUD010000083">
    <property type="protein sequence ID" value="MFH4973600.1"/>
    <property type="molecule type" value="Genomic_DNA"/>
</dbReference>
<dbReference type="PANTHER" id="PTHR14918:SF3">
    <property type="entry name" value="KICSTOR COMPLEX PROTEIN SZT2"/>
    <property type="match status" value="1"/>
</dbReference>
<name>A0ABD6E2S7_9BILA</name>
<keyword evidence="2" id="KW-1185">Reference proteome</keyword>
<evidence type="ECO:0000313" key="2">
    <source>
        <dbReference type="Proteomes" id="UP001608902"/>
    </source>
</evidence>